<reference evidence="1" key="2">
    <citation type="submission" date="2013-11" db="EMBL/GenBank/DDBJ databases">
        <title>Draft genome sequence of Bacteroides uniformis (ATCC 8492).</title>
        <authorList>
            <person name="Sudarsanam P."/>
            <person name="Ley R."/>
            <person name="Guruge J."/>
            <person name="Turnbaugh P.J."/>
            <person name="Mahowald M."/>
            <person name="Liep D."/>
            <person name="Gordon J."/>
        </authorList>
    </citation>
    <scope>NUCLEOTIDE SEQUENCE</scope>
    <source>
        <strain evidence="1">ATCC 8492</strain>
    </source>
</reference>
<sequence length="39" mass="4412">MQISLADSLQTPRLPAICKGFLVWNRCHGDMLFTGLKYS</sequence>
<name>A0ABC9NE79_BACUC</name>
<evidence type="ECO:0000313" key="2">
    <source>
        <dbReference type="Proteomes" id="UP000004110"/>
    </source>
</evidence>
<comment type="caution">
    <text evidence="1">The sequence shown here is derived from an EMBL/GenBank/DDBJ whole genome shotgun (WGS) entry which is preliminary data.</text>
</comment>
<dbReference type="AlphaFoldDB" id="A0ABC9NE79"/>
<organism evidence="1 2">
    <name type="scientific">Bacteroides uniformis (strain ATCC 8492 / DSM 6597 / CCUG 4942 / CIP 103695 / JCM 5828 / KCTC 5204 / NCTC 13054 / VPI 0061)</name>
    <dbReference type="NCBI Taxonomy" id="411479"/>
    <lineage>
        <taxon>Bacteria</taxon>
        <taxon>Pseudomonadati</taxon>
        <taxon>Bacteroidota</taxon>
        <taxon>Bacteroidia</taxon>
        <taxon>Bacteroidales</taxon>
        <taxon>Bacteroidaceae</taxon>
        <taxon>Bacteroides</taxon>
    </lineage>
</organism>
<dbReference type="EMBL" id="AAYH02000040">
    <property type="protein sequence ID" value="EDO54943.1"/>
    <property type="molecule type" value="Genomic_DNA"/>
</dbReference>
<keyword evidence="2" id="KW-1185">Reference proteome</keyword>
<evidence type="ECO:0000313" key="1">
    <source>
        <dbReference type="EMBL" id="EDO54943.1"/>
    </source>
</evidence>
<dbReference type="Proteomes" id="UP000004110">
    <property type="component" value="Unassembled WGS sequence"/>
</dbReference>
<protein>
    <submittedName>
        <fullName evidence="1">Uncharacterized protein</fullName>
    </submittedName>
</protein>
<proteinExistence type="predicted"/>
<accession>A0ABC9NE79</accession>
<reference evidence="1" key="1">
    <citation type="submission" date="2007-06" db="EMBL/GenBank/DDBJ databases">
        <authorList>
            <person name="Fulton L."/>
            <person name="Clifton S."/>
            <person name="Fulton B."/>
            <person name="Xu J."/>
            <person name="Minx P."/>
            <person name="Pepin K.H."/>
            <person name="Johnson M."/>
            <person name="Thiruvilangam P."/>
            <person name="Bhonagiri V."/>
            <person name="Nash W.E."/>
            <person name="Mardis E.R."/>
            <person name="Wilson R.K."/>
        </authorList>
    </citation>
    <scope>NUCLEOTIDE SEQUENCE [LARGE SCALE GENOMIC DNA]</scope>
    <source>
        <strain evidence="1">ATCC 8492</strain>
    </source>
</reference>
<gene>
    <name evidence="1" type="ORF">BACUNI_01465</name>
</gene>